<keyword evidence="2 23" id="KW-0813">Transport</keyword>
<dbReference type="SUPFAM" id="SSF53822">
    <property type="entry name" value="Periplasmic binding protein-like I"/>
    <property type="match status" value="1"/>
</dbReference>
<keyword evidence="15 23" id="KW-0628">Postsynaptic cell membrane</keyword>
<evidence type="ECO:0000256" key="15">
    <source>
        <dbReference type="ARBA" id="ARBA00023257"/>
    </source>
</evidence>
<evidence type="ECO:0000256" key="20">
    <source>
        <dbReference type="PIRSR" id="PIRSR601508-1"/>
    </source>
</evidence>
<feature type="binding site" evidence="20">
    <location>
        <position position="762"/>
    </location>
    <ligand>
        <name>L-glutamate</name>
        <dbReference type="ChEBI" id="CHEBI:29985"/>
    </ligand>
</feature>
<evidence type="ECO:0000256" key="17">
    <source>
        <dbReference type="ARBA" id="ARBA00023303"/>
    </source>
</evidence>
<evidence type="ECO:0000313" key="27">
    <source>
        <dbReference type="Ensembl" id="ENSMGAP00000034500.1"/>
    </source>
</evidence>
<protein>
    <recommendedName>
        <fullName evidence="23">Glutamate receptor</fullName>
    </recommendedName>
</protein>
<reference evidence="27" key="3">
    <citation type="submission" date="2025-09" db="UniProtKB">
        <authorList>
            <consortium name="Ensembl"/>
        </authorList>
    </citation>
    <scope>IDENTIFICATION</scope>
</reference>
<dbReference type="SUPFAM" id="SSF53850">
    <property type="entry name" value="Periplasmic binding protein-like II"/>
    <property type="match status" value="1"/>
</dbReference>
<feature type="site" description="Interaction with the cone snail toxin Con-ikot-ikot" evidence="21">
    <location>
        <position position="768"/>
    </location>
</feature>
<feature type="binding site" evidence="20">
    <location>
        <position position="594"/>
    </location>
    <ligand>
        <name>L-glutamate</name>
        <dbReference type="ChEBI" id="CHEBI:29985"/>
    </ligand>
</feature>
<feature type="binding site" evidence="20">
    <location>
        <position position="599"/>
    </location>
    <ligand>
        <name>L-glutamate</name>
        <dbReference type="ChEBI" id="CHEBI:29985"/>
    </ligand>
</feature>
<dbReference type="Gene3D" id="3.40.190.10">
    <property type="entry name" value="Periplasmic binding protein-like II"/>
    <property type="match status" value="2"/>
</dbReference>
<feature type="binding site" evidence="20">
    <location>
        <position position="806"/>
    </location>
    <ligand>
        <name>L-glutamate</name>
        <dbReference type="ChEBI" id="CHEBI:29985"/>
    </ligand>
</feature>
<evidence type="ECO:0000256" key="21">
    <source>
        <dbReference type="PIRSR" id="PIRSR601508-2"/>
    </source>
</evidence>
<keyword evidence="9 23" id="KW-0770">Synapse</keyword>
<evidence type="ECO:0000256" key="2">
    <source>
        <dbReference type="ARBA" id="ARBA00022448"/>
    </source>
</evidence>
<proteinExistence type="inferred from homology"/>
<dbReference type="InterPro" id="IPR001508">
    <property type="entry name" value="Iono_Glu_rcpt_met"/>
</dbReference>
<dbReference type="Pfam" id="PF00060">
    <property type="entry name" value="Lig_chan"/>
    <property type="match status" value="1"/>
</dbReference>
<evidence type="ECO:0000256" key="1">
    <source>
        <dbReference type="ARBA" id="ARBA00004651"/>
    </source>
</evidence>
<evidence type="ECO:0000256" key="14">
    <source>
        <dbReference type="ARBA" id="ARBA00023180"/>
    </source>
</evidence>
<dbReference type="SMART" id="SM00079">
    <property type="entry name" value="PBPe"/>
    <property type="match status" value="1"/>
</dbReference>
<keyword evidence="3 23" id="KW-1003">Cell membrane</keyword>
<feature type="disulfide bond" evidence="22">
    <location>
        <begin position="820"/>
        <end position="874"/>
    </location>
</feature>
<keyword evidence="17 23" id="KW-0407">Ion channel</keyword>
<keyword evidence="28" id="KW-1185">Reference proteome</keyword>
<keyword evidence="13 23" id="KW-0675">Receptor</keyword>
<evidence type="ECO:0000256" key="13">
    <source>
        <dbReference type="ARBA" id="ARBA00023170"/>
    </source>
</evidence>
<evidence type="ECO:0000256" key="4">
    <source>
        <dbReference type="ARBA" id="ARBA00022692"/>
    </source>
</evidence>
<evidence type="ECO:0000256" key="18">
    <source>
        <dbReference type="ARBA" id="ARBA00036239"/>
    </source>
</evidence>
<accession>A0A803YRV2</accession>
<feature type="transmembrane region" description="Helical" evidence="23">
    <location>
        <begin position="630"/>
        <end position="653"/>
    </location>
</feature>
<evidence type="ECO:0000256" key="6">
    <source>
        <dbReference type="ARBA" id="ARBA00022837"/>
    </source>
</evidence>
<keyword evidence="6" id="KW-0106">Calcium</keyword>
<evidence type="ECO:0000259" key="25">
    <source>
        <dbReference type="SMART" id="SM00079"/>
    </source>
</evidence>
<dbReference type="InterPro" id="IPR019594">
    <property type="entry name" value="Glu/Gly-bd"/>
</dbReference>
<evidence type="ECO:0000256" key="8">
    <source>
        <dbReference type="ARBA" id="ARBA00022989"/>
    </source>
</evidence>
<dbReference type="PRINTS" id="PR00177">
    <property type="entry name" value="NMDARECEPTOR"/>
</dbReference>
<evidence type="ECO:0000256" key="22">
    <source>
        <dbReference type="PIRSR" id="PIRSR601508-3"/>
    </source>
</evidence>
<feature type="domain" description="Ionotropic glutamate receptor C-terminal" evidence="25">
    <location>
        <begin position="511"/>
        <end position="871"/>
    </location>
</feature>
<dbReference type="GeneTree" id="ENSGT00940000161021"/>
<dbReference type="FunFam" id="3.40.190.10:FF:000045">
    <property type="entry name" value="Putative glutamate receptor ionotropic NMDA 3A"/>
    <property type="match status" value="1"/>
</dbReference>
<feature type="region of interest" description="Disordered" evidence="24">
    <location>
        <begin position="26"/>
        <end position="46"/>
    </location>
</feature>
<feature type="transmembrane region" description="Helical" evidence="23">
    <location>
        <begin position="705"/>
        <end position="730"/>
    </location>
</feature>
<evidence type="ECO:0000256" key="24">
    <source>
        <dbReference type="SAM" id="MobiDB-lite"/>
    </source>
</evidence>
<organism evidence="27 28">
    <name type="scientific">Meleagris gallopavo</name>
    <name type="common">Wild turkey</name>
    <dbReference type="NCBI Taxonomy" id="9103"/>
    <lineage>
        <taxon>Eukaryota</taxon>
        <taxon>Metazoa</taxon>
        <taxon>Chordata</taxon>
        <taxon>Craniata</taxon>
        <taxon>Vertebrata</taxon>
        <taxon>Euteleostomi</taxon>
        <taxon>Archelosauria</taxon>
        <taxon>Archosauria</taxon>
        <taxon>Dinosauria</taxon>
        <taxon>Saurischia</taxon>
        <taxon>Theropoda</taxon>
        <taxon>Coelurosauria</taxon>
        <taxon>Aves</taxon>
        <taxon>Neognathae</taxon>
        <taxon>Galloanserae</taxon>
        <taxon>Galliformes</taxon>
        <taxon>Phasianidae</taxon>
        <taxon>Meleagridinae</taxon>
        <taxon>Meleagris</taxon>
    </lineage>
</organism>
<evidence type="ECO:0000256" key="5">
    <source>
        <dbReference type="ARBA" id="ARBA00022729"/>
    </source>
</evidence>
<dbReference type="GO" id="GO:0038023">
    <property type="term" value="F:signaling receptor activity"/>
    <property type="evidence" value="ECO:0007669"/>
    <property type="project" value="InterPro"/>
</dbReference>
<dbReference type="CDD" id="cd13720">
    <property type="entry name" value="PBP2_iGluR_NMDA_Nr3"/>
    <property type="match status" value="1"/>
</dbReference>
<dbReference type="Proteomes" id="UP000001645">
    <property type="component" value="Chromosome 30"/>
</dbReference>
<comment type="catalytic activity">
    <reaction evidence="19">
        <text>Ca(2+)(in) = Ca(2+)(out)</text>
        <dbReference type="Rhea" id="RHEA:29671"/>
        <dbReference type="ChEBI" id="CHEBI:29108"/>
    </reaction>
</comment>
<evidence type="ECO:0000256" key="7">
    <source>
        <dbReference type="ARBA" id="ARBA00022842"/>
    </source>
</evidence>
<dbReference type="InParanoid" id="A0A803YRV2"/>
<dbReference type="GO" id="GO:0015276">
    <property type="term" value="F:ligand-gated monoatomic ion channel activity"/>
    <property type="evidence" value="ECO:0007669"/>
    <property type="project" value="InterPro"/>
</dbReference>
<keyword evidence="11 23" id="KW-0472">Membrane</keyword>
<dbReference type="PANTHER" id="PTHR18966">
    <property type="entry name" value="IONOTROPIC GLUTAMATE RECEPTOR"/>
    <property type="match status" value="1"/>
</dbReference>
<comment type="subcellular location">
    <subcellularLocation>
        <location evidence="1">Cell membrane</location>
        <topology evidence="1">Multi-pass membrane protein</topology>
    </subcellularLocation>
    <subcellularLocation>
        <location evidence="23">Postsynaptic cell membrane</location>
        <topology evidence="23">Multi-pass membrane protein</topology>
    </subcellularLocation>
</comment>
<comment type="similarity">
    <text evidence="23">Belongs to the glutamate-gated ion channel (TC 1.A.10.1) family.</text>
</comment>
<keyword evidence="14" id="KW-0325">Glycoprotein</keyword>
<dbReference type="FunFam" id="3.40.190.10:FF:000066">
    <property type="entry name" value="Glutamate receptor ionotropic, NMDA 3A"/>
    <property type="match status" value="1"/>
</dbReference>
<comment type="catalytic activity">
    <reaction evidence="18">
        <text>Na(+)(in) = Na(+)(out)</text>
        <dbReference type="Rhea" id="RHEA:34963"/>
        <dbReference type="ChEBI" id="CHEBI:29101"/>
    </reaction>
</comment>
<dbReference type="AlphaFoldDB" id="A0A803YRV2"/>
<evidence type="ECO:0000256" key="19">
    <source>
        <dbReference type="ARBA" id="ARBA00036634"/>
    </source>
</evidence>
<evidence type="ECO:0000256" key="9">
    <source>
        <dbReference type="ARBA" id="ARBA00023018"/>
    </source>
</evidence>
<dbReference type="Bgee" id="ENSMGAG00000003647">
    <property type="expression patterns" value="Expressed in testis and 12 other cell types or tissues"/>
</dbReference>
<dbReference type="SMART" id="SM00918">
    <property type="entry name" value="Lig_chan-Glu_bd"/>
    <property type="match status" value="1"/>
</dbReference>
<evidence type="ECO:0000256" key="3">
    <source>
        <dbReference type="ARBA" id="ARBA00022475"/>
    </source>
</evidence>
<evidence type="ECO:0000256" key="11">
    <source>
        <dbReference type="ARBA" id="ARBA00023136"/>
    </source>
</evidence>
<evidence type="ECO:0000313" key="28">
    <source>
        <dbReference type="Proteomes" id="UP000001645"/>
    </source>
</evidence>
<dbReference type="GO" id="GO:0045211">
    <property type="term" value="C:postsynaptic membrane"/>
    <property type="evidence" value="ECO:0007669"/>
    <property type="project" value="UniProtKB-SubCell"/>
</dbReference>
<feature type="domain" description="Ionotropic glutamate receptor L-glutamate and glycine-binding" evidence="26">
    <location>
        <begin position="530"/>
        <end position="583"/>
    </location>
</feature>
<evidence type="ECO:0000256" key="16">
    <source>
        <dbReference type="ARBA" id="ARBA00023286"/>
    </source>
</evidence>
<keyword evidence="5" id="KW-0732">Signal</keyword>
<reference evidence="27 28" key="1">
    <citation type="journal article" date="2010" name="PLoS Biol.">
        <title>Multi-platform next-generation sequencing of the domestic turkey (Meleagris gallopavo): genome assembly and analysis.</title>
        <authorList>
            <person name="Dalloul R.A."/>
            <person name="Long J.A."/>
            <person name="Zimin A.V."/>
            <person name="Aslam L."/>
            <person name="Beal K."/>
            <person name="Blomberg L.A."/>
            <person name="Bouffard P."/>
            <person name="Burt D.W."/>
            <person name="Crasta O."/>
            <person name="Crooijmans R.P."/>
            <person name="Cooper K."/>
            <person name="Coulombe R.A."/>
            <person name="De S."/>
            <person name="Delany M.E."/>
            <person name="Dodgson J.B."/>
            <person name="Dong J.J."/>
            <person name="Evans C."/>
            <person name="Frederickson K.M."/>
            <person name="Flicek P."/>
            <person name="Florea L."/>
            <person name="Folkerts O."/>
            <person name="Groenen M.A."/>
            <person name="Harkins T.T."/>
            <person name="Herrero J."/>
            <person name="Hoffmann S."/>
            <person name="Megens H.J."/>
            <person name="Jiang A."/>
            <person name="de Jong P."/>
            <person name="Kaiser P."/>
            <person name="Kim H."/>
            <person name="Kim K.W."/>
            <person name="Kim S."/>
            <person name="Langenberger D."/>
            <person name="Lee M.K."/>
            <person name="Lee T."/>
            <person name="Mane S."/>
            <person name="Marcais G."/>
            <person name="Marz M."/>
            <person name="McElroy A.P."/>
            <person name="Modise T."/>
            <person name="Nefedov M."/>
            <person name="Notredame C."/>
            <person name="Paton I.R."/>
            <person name="Payne W.S."/>
            <person name="Pertea G."/>
            <person name="Prickett D."/>
            <person name="Puiu D."/>
            <person name="Qioa D."/>
            <person name="Raineri E."/>
            <person name="Ruffier M."/>
            <person name="Salzberg S.L."/>
            <person name="Schatz M.C."/>
            <person name="Scheuring C."/>
            <person name="Schmidt C.J."/>
            <person name="Schroeder S."/>
            <person name="Searle S.M."/>
            <person name="Smith E.J."/>
            <person name="Smith J."/>
            <person name="Sonstegard T.S."/>
            <person name="Stadler P.F."/>
            <person name="Tafer H."/>
            <person name="Tu Z.J."/>
            <person name="Van Tassell C.P."/>
            <person name="Vilella A.J."/>
            <person name="Williams K.P."/>
            <person name="Yorke J.A."/>
            <person name="Zhang L."/>
            <person name="Zhang H.B."/>
            <person name="Zhang X."/>
            <person name="Zhang Y."/>
            <person name="Reed K.M."/>
        </authorList>
    </citation>
    <scope>NUCLEOTIDE SEQUENCE [LARGE SCALE GENOMIC DNA]</scope>
</reference>
<evidence type="ECO:0000256" key="10">
    <source>
        <dbReference type="ARBA" id="ARBA00023065"/>
    </source>
</evidence>
<keyword evidence="10 23" id="KW-0406">Ion transport</keyword>
<reference evidence="27" key="2">
    <citation type="submission" date="2025-08" db="UniProtKB">
        <authorList>
            <consortium name="Ensembl"/>
        </authorList>
    </citation>
    <scope>IDENTIFICATION</scope>
</reference>
<gene>
    <name evidence="27" type="primary">GRIN3B</name>
</gene>
<keyword evidence="12 22" id="KW-1015">Disulfide bond</keyword>
<name>A0A803YRV2_MELGA</name>
<evidence type="ECO:0000259" key="26">
    <source>
        <dbReference type="SMART" id="SM00918"/>
    </source>
</evidence>
<keyword evidence="7" id="KW-0460">Magnesium</keyword>
<evidence type="ECO:0000256" key="23">
    <source>
        <dbReference type="RuleBase" id="RU367118"/>
    </source>
</evidence>
<keyword evidence="4 23" id="KW-0812">Transmembrane</keyword>
<evidence type="ECO:0000256" key="12">
    <source>
        <dbReference type="ARBA" id="ARBA00023157"/>
    </source>
</evidence>
<keyword evidence="8 23" id="KW-1133">Transmembrane helix</keyword>
<sequence length="985" mass="107907">PCPDPAASCSRSTSLPRLCAFPSSASSAAVPVPEGPELGALRPGPAPLLRSNPVPAPLRHHLGSIPPLSLPTSVPIPPPFQTPSQPNLHPYPGSHLVSVPALSWAPSLEESIRAPQLHPGPHPALVLALSQTPSHPWCWQPPPSSTGTGRCSSALHHIHGLCTPAMLHQQRGGGGSHGLSPCCCWGEEPGVGWDRQQRVTRCPMCPQSPFHFHMDRQSSLETLAEVLASILQAHEWREATLVLCRPWDVTAFLDRAQLSLHTVLDLRCLHEPRAERCLRQHREHLGALSGPTLVLGCDLRRARRLFRAAERAGLRAQEVCWVLGSPLHAAELQGEGLPGGLLAFGEVGAAPLEAFVRDAVELVSRAIGGAAAVRPDLALNPPMVNCNDHSGDSTEFLSNTSFHGQTGLVRVQDGTRVRTEQQYRVWSLQRDLQGRPAWVTVGTWQHGKLQLEEGVWQSHLQRKAPAEGNGGTRARLRVVTLVEHPFVFTREVDEDGSCPAGQLCLDPGTNDSAVLDALFEELSAENGSVPREYKKCCYGYCIDLLERLAEDVPFDFELYIVGDGKYGAWKNGRWTGLVGDLLSGTAHMAVTSFSINSARSKVIDFTSPFFSTSLGILVRTKDTASPIGAFMWPLHWTTWVGIFVALHMTALFLTLYEWKSPYGMTPHGRNRMKIFSYSSALNLCYAILFGRTVSSKTPKCCTGRFLMNLWAIFCLLVLSSYTANLAAVMVGEKTFEELSGIHDPKLHHPSQGFRFGTVWESSAEEYIKKSFPEMHGHMWRYNVPTTPAGVTMLKTEPPKLNAFIMDKSLLDYEVSIDSDCKLLTVGKPFAIEGYGIGLPQHSPLTSKLSEFISRYKSAGFMDLLHDKWYRMVPCGKRVFAVTEVGQPGLGEGDIFTFHHSVPCAGAAGGGPRSSASIVSIWSLQESGESYLEKAEKMYSQMCSTREKVRAALGEKGGERHFLLRQIPSGVLWQQSWDGGTNPGIL</sequence>
<dbReference type="InterPro" id="IPR015683">
    <property type="entry name" value="Ionotropic_Glu_rcpt"/>
</dbReference>
<keyword evidence="16 23" id="KW-1071">Ligand-gated ion channel</keyword>
<comment type="function">
    <text evidence="23">Receptor for glutamate that functions as a ligand-gated ion channel in the central nervous system and plays an important role in excitatory synaptic transmission. L-glutamate acts as an excitatory neurotransmitter at many synapses in the central nervous system.</text>
</comment>
<dbReference type="Ensembl" id="ENSMGAT00000034100.1">
    <property type="protein sequence ID" value="ENSMGAP00000034500.1"/>
    <property type="gene ID" value="ENSMGAG00000003647.3"/>
</dbReference>
<feature type="site" description="Crucial to convey clamshell closure to channel opening" evidence="21">
    <location>
        <position position="738"/>
    </location>
</feature>
<dbReference type="InterPro" id="IPR001320">
    <property type="entry name" value="Iontro_rcpt_C"/>
</dbReference>
<dbReference type="Pfam" id="PF10613">
    <property type="entry name" value="Lig_chan-Glu_bd"/>
    <property type="match status" value="1"/>
</dbReference>
<dbReference type="InterPro" id="IPR028082">
    <property type="entry name" value="Peripla_BP_I"/>
</dbReference>